<feature type="domain" description="Blue (type 1) copper" evidence="3">
    <location>
        <begin position="61"/>
        <end position="167"/>
    </location>
</feature>
<keyword evidence="5" id="KW-1185">Reference proteome</keyword>
<dbReference type="Proteomes" id="UP000440694">
    <property type="component" value="Unassembled WGS sequence"/>
</dbReference>
<dbReference type="Pfam" id="PF00127">
    <property type="entry name" value="Copper-bind"/>
    <property type="match status" value="1"/>
</dbReference>
<dbReference type="EMBL" id="WMBQ01000001">
    <property type="protein sequence ID" value="MTD93741.1"/>
    <property type="molecule type" value="Genomic_DNA"/>
</dbReference>
<dbReference type="PANTHER" id="PTHR38439">
    <property type="entry name" value="AURACYANIN-B"/>
    <property type="match status" value="1"/>
</dbReference>
<evidence type="ECO:0000259" key="3">
    <source>
        <dbReference type="Pfam" id="PF00127"/>
    </source>
</evidence>
<dbReference type="GO" id="GO:0009055">
    <property type="term" value="F:electron transfer activity"/>
    <property type="evidence" value="ECO:0007669"/>
    <property type="project" value="InterPro"/>
</dbReference>
<sequence>MSLERRAGSAGITALLVLTSLFVTRQAASHDAHKHGGPAAKFFAAGEPGTPDAAYRTIEIVMNDASGEMAFSPNTLEVKRGEQVRFVLQNAGAVDHEFLIDTAANNAHHKAEMAENPDMRHAEPNGRRLAPGTTSELIWRFTKPGSFEIACLIPGHYEAGMKGVLVVR</sequence>
<dbReference type="InterPro" id="IPR033138">
    <property type="entry name" value="Cu_oxidase_CS"/>
</dbReference>
<dbReference type="InterPro" id="IPR000923">
    <property type="entry name" value="BlueCu_1"/>
</dbReference>
<evidence type="ECO:0000256" key="1">
    <source>
        <dbReference type="ARBA" id="ARBA00022723"/>
    </source>
</evidence>
<accession>A0A6I3KLZ7</accession>
<dbReference type="GO" id="GO:0005507">
    <property type="term" value="F:copper ion binding"/>
    <property type="evidence" value="ECO:0007669"/>
    <property type="project" value="InterPro"/>
</dbReference>
<dbReference type="PROSITE" id="PS00079">
    <property type="entry name" value="MULTICOPPER_OXIDASE1"/>
    <property type="match status" value="1"/>
</dbReference>
<protein>
    <submittedName>
        <fullName evidence="4">Copper resistance protein</fullName>
    </submittedName>
</protein>
<evidence type="ECO:0000313" key="5">
    <source>
        <dbReference type="Proteomes" id="UP000440694"/>
    </source>
</evidence>
<gene>
    <name evidence="4" type="ORF">GIW81_05265</name>
</gene>
<name>A0A6I3KLZ7_9HYPH</name>
<dbReference type="AlphaFoldDB" id="A0A6I3KLZ7"/>
<dbReference type="SUPFAM" id="SSF49503">
    <property type="entry name" value="Cupredoxins"/>
    <property type="match status" value="1"/>
</dbReference>
<comment type="caution">
    <text evidence="4">The sequence shown here is derived from an EMBL/GenBank/DDBJ whole genome shotgun (WGS) entry which is preliminary data.</text>
</comment>
<organism evidence="4 5">
    <name type="scientific">Hyphomicrobium album</name>
    <dbReference type="NCBI Taxonomy" id="2665159"/>
    <lineage>
        <taxon>Bacteria</taxon>
        <taxon>Pseudomonadati</taxon>
        <taxon>Pseudomonadota</taxon>
        <taxon>Alphaproteobacteria</taxon>
        <taxon>Hyphomicrobiales</taxon>
        <taxon>Hyphomicrobiaceae</taxon>
        <taxon>Hyphomicrobium</taxon>
    </lineage>
</organism>
<dbReference type="InterPro" id="IPR050845">
    <property type="entry name" value="Cu-binding_ET"/>
</dbReference>
<dbReference type="InterPro" id="IPR008972">
    <property type="entry name" value="Cupredoxin"/>
</dbReference>
<proteinExistence type="predicted"/>
<dbReference type="RefSeq" id="WP_154738253.1">
    <property type="nucleotide sequence ID" value="NZ_WMBQ01000001.1"/>
</dbReference>
<evidence type="ECO:0000256" key="2">
    <source>
        <dbReference type="ARBA" id="ARBA00023008"/>
    </source>
</evidence>
<dbReference type="Gene3D" id="2.60.40.420">
    <property type="entry name" value="Cupredoxins - blue copper proteins"/>
    <property type="match status" value="1"/>
</dbReference>
<reference evidence="4 5" key="1">
    <citation type="submission" date="2019-11" db="EMBL/GenBank/DDBJ databases">
        <title>Identification of a novel strain.</title>
        <authorList>
            <person name="Xu Q."/>
            <person name="Wang G."/>
        </authorList>
    </citation>
    <scope>NUCLEOTIDE SEQUENCE [LARGE SCALE GENOMIC DNA]</scope>
    <source>
        <strain evidence="5">xq</strain>
    </source>
</reference>
<dbReference type="CDD" id="cd04211">
    <property type="entry name" value="Cupredoxin_like_2"/>
    <property type="match status" value="1"/>
</dbReference>
<keyword evidence="2" id="KW-0186">Copper</keyword>
<dbReference type="PANTHER" id="PTHR38439:SF3">
    <property type="entry name" value="COPPER-RESISTANT CUPROPROTEIN COPI"/>
    <property type="match status" value="1"/>
</dbReference>
<evidence type="ECO:0000313" key="4">
    <source>
        <dbReference type="EMBL" id="MTD93741.1"/>
    </source>
</evidence>
<keyword evidence="1" id="KW-0479">Metal-binding</keyword>